<dbReference type="GO" id="GO:0008153">
    <property type="term" value="P:4-aminobenzoate biosynthetic process"/>
    <property type="evidence" value="ECO:0007669"/>
    <property type="project" value="UniProtKB-UniRule"/>
</dbReference>
<dbReference type="RefSeq" id="WP_099616676.1">
    <property type="nucleotide sequence ID" value="NZ_KZ319339.1"/>
</dbReference>
<dbReference type="InterPro" id="IPR017824">
    <property type="entry name" value="Aminodeoxychorismate_lyase_IV"/>
</dbReference>
<dbReference type="EMBL" id="NTFI01000001">
    <property type="protein sequence ID" value="PHQ26596.1"/>
    <property type="molecule type" value="Genomic_DNA"/>
</dbReference>
<keyword evidence="4" id="KW-0663">Pyridoxal phosphate</keyword>
<comment type="subunit">
    <text evidence="3">Homodimer.</text>
</comment>
<keyword evidence="5" id="KW-0289">Folate biosynthesis</keyword>
<reference evidence="11 12" key="1">
    <citation type="submission" date="2017-09" db="EMBL/GenBank/DDBJ databases">
        <title>The draft genome sequences of Marinobacter guineae M3B.</title>
        <authorList>
            <person name="Cao J."/>
        </authorList>
    </citation>
    <scope>NUCLEOTIDE SEQUENCE [LARGE SCALE GENOMIC DNA]</scope>
    <source>
        <strain evidence="11 12">M3B</strain>
    </source>
</reference>
<dbReference type="GO" id="GO:0005829">
    <property type="term" value="C:cytosol"/>
    <property type="evidence" value="ECO:0007669"/>
    <property type="project" value="TreeGrafter"/>
</dbReference>
<comment type="catalytic activity">
    <reaction evidence="9">
        <text>4-amino-4-deoxychorismate = 4-aminobenzoate + pyruvate + H(+)</text>
        <dbReference type="Rhea" id="RHEA:16201"/>
        <dbReference type="ChEBI" id="CHEBI:15361"/>
        <dbReference type="ChEBI" id="CHEBI:15378"/>
        <dbReference type="ChEBI" id="CHEBI:17836"/>
        <dbReference type="ChEBI" id="CHEBI:58406"/>
        <dbReference type="EC" id="4.1.3.38"/>
    </reaction>
</comment>
<evidence type="ECO:0000256" key="8">
    <source>
        <dbReference type="ARBA" id="ARBA00035676"/>
    </source>
</evidence>
<organism evidence="11 12">
    <name type="scientific">Marinobacter guineae</name>
    <dbReference type="NCBI Taxonomy" id="432303"/>
    <lineage>
        <taxon>Bacteria</taxon>
        <taxon>Pseudomonadati</taxon>
        <taxon>Pseudomonadota</taxon>
        <taxon>Gammaproteobacteria</taxon>
        <taxon>Pseudomonadales</taxon>
        <taxon>Marinobacteraceae</taxon>
        <taxon>Marinobacter</taxon>
    </lineage>
</organism>
<evidence type="ECO:0000256" key="10">
    <source>
        <dbReference type="NCBIfam" id="TIGR03461"/>
    </source>
</evidence>
<name>A0A2G1VIJ1_9GAMM</name>
<protein>
    <recommendedName>
        <fullName evidence="8 10">Aminodeoxychorismate lyase</fullName>
        <ecNumber evidence="8 10">4.1.3.38</ecNumber>
    </recommendedName>
</protein>
<dbReference type="Gene3D" id="3.20.10.10">
    <property type="entry name" value="D-amino Acid Aminotransferase, subunit A, domain 2"/>
    <property type="match status" value="1"/>
</dbReference>
<evidence type="ECO:0000256" key="5">
    <source>
        <dbReference type="ARBA" id="ARBA00022909"/>
    </source>
</evidence>
<dbReference type="EC" id="4.1.3.38" evidence="8 10"/>
<comment type="caution">
    <text evidence="11">The sequence shown here is derived from an EMBL/GenBank/DDBJ whole genome shotgun (WGS) entry which is preliminary data.</text>
</comment>
<dbReference type="PANTHER" id="PTHR42743:SF2">
    <property type="entry name" value="AMINODEOXYCHORISMATE LYASE"/>
    <property type="match status" value="1"/>
</dbReference>
<dbReference type="GO" id="GO:0008696">
    <property type="term" value="F:4-amino-4-deoxychorismate lyase activity"/>
    <property type="evidence" value="ECO:0007669"/>
    <property type="project" value="UniProtKB-UniRule"/>
</dbReference>
<dbReference type="InterPro" id="IPR043132">
    <property type="entry name" value="BCAT-like_C"/>
</dbReference>
<dbReference type="InterPro" id="IPR043131">
    <property type="entry name" value="BCAT-like_N"/>
</dbReference>
<evidence type="ECO:0000256" key="9">
    <source>
        <dbReference type="ARBA" id="ARBA00049529"/>
    </source>
</evidence>
<evidence type="ECO:0000313" key="12">
    <source>
        <dbReference type="Proteomes" id="UP000229044"/>
    </source>
</evidence>
<comment type="similarity">
    <text evidence="2">Belongs to the class-IV pyridoxal-phosphate-dependent aminotransferase family.</text>
</comment>
<dbReference type="AlphaFoldDB" id="A0A2G1VIJ1"/>
<dbReference type="PANTHER" id="PTHR42743">
    <property type="entry name" value="AMINO-ACID AMINOTRANSFERASE"/>
    <property type="match status" value="1"/>
</dbReference>
<evidence type="ECO:0000313" key="11">
    <source>
        <dbReference type="EMBL" id="PHQ26596.1"/>
    </source>
</evidence>
<dbReference type="NCBIfam" id="TIGR03461">
    <property type="entry name" value="pabC_Proteo"/>
    <property type="match status" value="1"/>
</dbReference>
<dbReference type="InterPro" id="IPR036038">
    <property type="entry name" value="Aminotransferase-like"/>
</dbReference>
<accession>A0A2G1VIJ1</accession>
<proteinExistence type="inferred from homology"/>
<evidence type="ECO:0000256" key="4">
    <source>
        <dbReference type="ARBA" id="ARBA00022898"/>
    </source>
</evidence>
<gene>
    <name evidence="11" type="primary">pabC</name>
    <name evidence="11" type="ORF">CLH62_03120</name>
</gene>
<keyword evidence="12" id="KW-1185">Reference proteome</keyword>
<dbReference type="SUPFAM" id="SSF56752">
    <property type="entry name" value="D-aminoacid aminotransferase-like PLP-dependent enzymes"/>
    <property type="match status" value="1"/>
</dbReference>
<comment type="pathway">
    <text evidence="7">Cofactor biosynthesis; tetrahydrofolate biosynthesis; 4-aminobenzoate from chorismate: step 2/2.</text>
</comment>
<dbReference type="Proteomes" id="UP000229044">
    <property type="component" value="Unassembled WGS sequence"/>
</dbReference>
<dbReference type="GO" id="GO:0046656">
    <property type="term" value="P:folic acid biosynthetic process"/>
    <property type="evidence" value="ECO:0007669"/>
    <property type="project" value="UniProtKB-KW"/>
</dbReference>
<dbReference type="InterPro" id="IPR050571">
    <property type="entry name" value="Class-IV_PLP-Dep_Aminotrnsfr"/>
</dbReference>
<dbReference type="InterPro" id="IPR001544">
    <property type="entry name" value="Aminotrans_IV"/>
</dbReference>
<sequence>MAVFRLFWAEEGGLPADDRGLAYGDGLFETIRMVGQKGVLLSRHLDRMARDAKRLGINVSRRELATVCTRAGQRFSEQFTDDGWILKLTLTRGGGGRGYRPDPGMVPNLLVSASPLPPTPDASGVVVDFSRVPLTVNPLLAGIKSLNRLEQVMAAAELGQSIFEVIMSDSDGNLVEGTRTNLLLRKHNGWVTPPAASLAVAGVLRQWLLERLRQRGEAVAEKPITVEDVLGPECQGLFLLNSVLGIVPVRTIAGHDLPVDGGLATIFNPLETLE</sequence>
<evidence type="ECO:0000256" key="1">
    <source>
        <dbReference type="ARBA" id="ARBA00001933"/>
    </source>
</evidence>
<dbReference type="Gene3D" id="3.30.470.10">
    <property type="match status" value="1"/>
</dbReference>
<keyword evidence="6 11" id="KW-0456">Lyase</keyword>
<comment type="cofactor">
    <cofactor evidence="1">
        <name>pyridoxal 5'-phosphate</name>
        <dbReference type="ChEBI" id="CHEBI:597326"/>
    </cofactor>
</comment>
<dbReference type="GO" id="GO:0030170">
    <property type="term" value="F:pyridoxal phosphate binding"/>
    <property type="evidence" value="ECO:0007669"/>
    <property type="project" value="InterPro"/>
</dbReference>
<dbReference type="Pfam" id="PF01063">
    <property type="entry name" value="Aminotran_4"/>
    <property type="match status" value="1"/>
</dbReference>
<evidence type="ECO:0000256" key="3">
    <source>
        <dbReference type="ARBA" id="ARBA00011738"/>
    </source>
</evidence>
<dbReference type="OrthoDB" id="9805628at2"/>
<evidence type="ECO:0000256" key="2">
    <source>
        <dbReference type="ARBA" id="ARBA00009320"/>
    </source>
</evidence>
<evidence type="ECO:0000256" key="6">
    <source>
        <dbReference type="ARBA" id="ARBA00023239"/>
    </source>
</evidence>
<evidence type="ECO:0000256" key="7">
    <source>
        <dbReference type="ARBA" id="ARBA00035633"/>
    </source>
</evidence>